<sequence length="83" mass="9577">MDALIETIVDKLRRLSVSQLQIILEFVNFLDWQATQKSKTQEHLDAQAEWQAVVEECAGAWPDFPTAEELRANMGQDVVREQF</sequence>
<name>A0A947GFY0_9CYAN</name>
<keyword evidence="2" id="KW-1185">Reference proteome</keyword>
<dbReference type="Proteomes" id="UP000717364">
    <property type="component" value="Unassembled WGS sequence"/>
</dbReference>
<dbReference type="EMBL" id="JADOES010000002">
    <property type="protein sequence ID" value="MBT9314004.1"/>
    <property type="molecule type" value="Genomic_DNA"/>
</dbReference>
<evidence type="ECO:0000313" key="1">
    <source>
        <dbReference type="EMBL" id="MBT9314004.1"/>
    </source>
</evidence>
<accession>A0A947GFY0</accession>
<protein>
    <recommendedName>
        <fullName evidence="3">DUF2281 domain-containing protein</fullName>
    </recommendedName>
</protein>
<reference evidence="1" key="2">
    <citation type="journal article" date="2021" name="Mar. Drugs">
        <title>Genome Reduction and Secondary Metabolism of the Marine Sponge-Associated Cyanobacterium Leptothoe.</title>
        <authorList>
            <person name="Konstantinou D."/>
            <person name="Popin R.V."/>
            <person name="Fewer D.P."/>
            <person name="Sivonen K."/>
            <person name="Gkelis S."/>
        </authorList>
    </citation>
    <scope>NUCLEOTIDE SEQUENCE</scope>
    <source>
        <strain evidence="1">TAU-MAC 1115</strain>
    </source>
</reference>
<dbReference type="AlphaFoldDB" id="A0A947GFY0"/>
<reference evidence="1" key="1">
    <citation type="submission" date="2020-11" db="EMBL/GenBank/DDBJ databases">
        <authorList>
            <person name="Konstantinou D."/>
            <person name="Gkelis S."/>
            <person name="Popin R."/>
            <person name="Fewer D."/>
            <person name="Sivonen K."/>
        </authorList>
    </citation>
    <scope>NUCLEOTIDE SEQUENCE</scope>
    <source>
        <strain evidence="1">TAU-MAC 1115</strain>
    </source>
</reference>
<gene>
    <name evidence="1" type="ORF">IXB50_01020</name>
</gene>
<evidence type="ECO:0008006" key="3">
    <source>
        <dbReference type="Google" id="ProtNLM"/>
    </source>
</evidence>
<comment type="caution">
    <text evidence="1">The sequence shown here is derived from an EMBL/GenBank/DDBJ whole genome shotgun (WGS) entry which is preliminary data.</text>
</comment>
<evidence type="ECO:0000313" key="2">
    <source>
        <dbReference type="Proteomes" id="UP000717364"/>
    </source>
</evidence>
<proteinExistence type="predicted"/>
<dbReference type="RefSeq" id="WP_215607079.1">
    <property type="nucleotide sequence ID" value="NZ_JADOES010000002.1"/>
</dbReference>
<organism evidence="1 2">
    <name type="scientific">Leptothoe spongobia TAU-MAC 1115</name>
    <dbReference type="NCBI Taxonomy" id="1967444"/>
    <lineage>
        <taxon>Bacteria</taxon>
        <taxon>Bacillati</taxon>
        <taxon>Cyanobacteriota</taxon>
        <taxon>Cyanophyceae</taxon>
        <taxon>Nodosilineales</taxon>
        <taxon>Cymatolegaceae</taxon>
        <taxon>Leptothoe</taxon>
        <taxon>Leptothoe spongobia</taxon>
    </lineage>
</organism>